<protein>
    <recommendedName>
        <fullName evidence="3">CARDB domain-containing protein</fullName>
    </recommendedName>
</protein>
<proteinExistence type="predicted"/>
<feature type="domain" description="CARDB" evidence="3">
    <location>
        <begin position="259"/>
        <end position="346"/>
    </location>
</feature>
<sequence>MSFQPEDHRPHRSSQSRESPPAPDRQAIVLRRTVAIGAGLAILVALIFGIRGCLNDREDRAFRDYAADVRGLIKSSDSLSDQFFETLSKPKGADALDIQTEVNAQRVDADQLVERAKDTDRPDQVEAGHDWLVTALEFRRDALERVAQRLPTALGKKGRKAAIEAIAGQMQALLASDVIYLQRALPDLRREFKERGLDERFSRSRFLPSLSWLAPDTVDSRLSRIADVEQPATPGVHGTGLGTVTVMPADTTLNEEGVNRVPESAKLTFEVEVQNQGESEETDVGVSISIGNGEPIEVDQNITRIEAGDTQTISIPITDAPRTGAVTEVTVKVAAVPSEGVKENNKATYRVVFTKS</sequence>
<dbReference type="AlphaFoldDB" id="A0A0F9E6J2"/>
<name>A0A0F9E6J2_9ZZZZ</name>
<dbReference type="InterPro" id="IPR011635">
    <property type="entry name" value="CARDB"/>
</dbReference>
<feature type="transmembrane region" description="Helical" evidence="2">
    <location>
        <begin position="34"/>
        <end position="54"/>
    </location>
</feature>
<dbReference type="Pfam" id="PF07705">
    <property type="entry name" value="CARDB"/>
    <property type="match status" value="1"/>
</dbReference>
<keyword evidence="2" id="KW-1133">Transmembrane helix</keyword>
<accession>A0A0F9E6J2</accession>
<reference evidence="4" key="1">
    <citation type="journal article" date="2015" name="Nature">
        <title>Complex archaea that bridge the gap between prokaryotes and eukaryotes.</title>
        <authorList>
            <person name="Spang A."/>
            <person name="Saw J.H."/>
            <person name="Jorgensen S.L."/>
            <person name="Zaremba-Niedzwiedzka K."/>
            <person name="Martijn J."/>
            <person name="Lind A.E."/>
            <person name="van Eijk R."/>
            <person name="Schleper C."/>
            <person name="Guy L."/>
            <person name="Ettema T.J."/>
        </authorList>
    </citation>
    <scope>NUCLEOTIDE SEQUENCE</scope>
</reference>
<evidence type="ECO:0000256" key="1">
    <source>
        <dbReference type="SAM" id="MobiDB-lite"/>
    </source>
</evidence>
<evidence type="ECO:0000313" key="4">
    <source>
        <dbReference type="EMBL" id="KKL25481.1"/>
    </source>
</evidence>
<dbReference type="InterPro" id="IPR013783">
    <property type="entry name" value="Ig-like_fold"/>
</dbReference>
<organism evidence="4">
    <name type="scientific">marine sediment metagenome</name>
    <dbReference type="NCBI Taxonomy" id="412755"/>
    <lineage>
        <taxon>unclassified sequences</taxon>
        <taxon>metagenomes</taxon>
        <taxon>ecological metagenomes</taxon>
    </lineage>
</organism>
<dbReference type="Gene3D" id="2.60.40.10">
    <property type="entry name" value="Immunoglobulins"/>
    <property type="match status" value="1"/>
</dbReference>
<feature type="region of interest" description="Disordered" evidence="1">
    <location>
        <begin position="1"/>
        <end position="24"/>
    </location>
</feature>
<gene>
    <name evidence="4" type="ORF">LCGC14_2404870</name>
</gene>
<comment type="caution">
    <text evidence="4">The sequence shown here is derived from an EMBL/GenBank/DDBJ whole genome shotgun (WGS) entry which is preliminary data.</text>
</comment>
<keyword evidence="2" id="KW-0812">Transmembrane</keyword>
<keyword evidence="2" id="KW-0472">Membrane</keyword>
<dbReference type="EMBL" id="LAZR01036199">
    <property type="protein sequence ID" value="KKL25481.1"/>
    <property type="molecule type" value="Genomic_DNA"/>
</dbReference>
<evidence type="ECO:0000256" key="2">
    <source>
        <dbReference type="SAM" id="Phobius"/>
    </source>
</evidence>
<evidence type="ECO:0000259" key="3">
    <source>
        <dbReference type="Pfam" id="PF07705"/>
    </source>
</evidence>